<dbReference type="EMBL" id="CP002292">
    <property type="protein sequence ID" value="ADP71899.1"/>
    <property type="molecule type" value="Genomic_DNA"/>
</dbReference>
<keyword evidence="5" id="KW-0963">Cytoplasm</keyword>
<evidence type="ECO:0000256" key="2">
    <source>
        <dbReference type="ARBA" id="ARBA00022741"/>
    </source>
</evidence>
<dbReference type="SUPFAM" id="SSF52540">
    <property type="entry name" value="P-loop containing nucleoside triphosphate hydrolases"/>
    <property type="match status" value="1"/>
</dbReference>
<keyword evidence="5 7" id="KW-0418">Kinase</keyword>
<accession>E3I7I0</accession>
<name>E3I7I0_RHOVT</name>
<dbReference type="PROSITE" id="PS51219">
    <property type="entry name" value="DPCK"/>
    <property type="match status" value="1"/>
</dbReference>
<dbReference type="UniPathway" id="UPA00241">
    <property type="reaction ID" value="UER00356"/>
</dbReference>
<dbReference type="KEGG" id="rva:Rvan_2688"/>
<keyword evidence="3 5" id="KW-0067">ATP-binding</keyword>
<gene>
    <name evidence="5" type="primary">coaE</name>
    <name evidence="7" type="ordered locus">Rvan_2688</name>
</gene>
<dbReference type="GO" id="GO:0005737">
    <property type="term" value="C:cytoplasm"/>
    <property type="evidence" value="ECO:0007669"/>
    <property type="project" value="UniProtKB-SubCell"/>
</dbReference>
<protein>
    <recommendedName>
        <fullName evidence="5 6">Dephospho-CoA kinase</fullName>
        <ecNumber evidence="5 6">2.7.1.24</ecNumber>
    </recommendedName>
    <alternativeName>
        <fullName evidence="5">Dephosphocoenzyme A kinase</fullName>
    </alternativeName>
</protein>
<dbReference type="OrthoDB" id="9812943at2"/>
<dbReference type="HOGENOM" id="CLU_057180_3_0_5"/>
<evidence type="ECO:0000256" key="6">
    <source>
        <dbReference type="NCBIfam" id="TIGR00152"/>
    </source>
</evidence>
<keyword evidence="5 7" id="KW-0808">Transferase</keyword>
<comment type="function">
    <text evidence="5">Catalyzes the phosphorylation of the 3'-hydroxyl group of dephosphocoenzyme A to form coenzyme A.</text>
</comment>
<keyword evidence="8" id="KW-1185">Reference proteome</keyword>
<dbReference type="PANTHER" id="PTHR10695:SF46">
    <property type="entry name" value="BIFUNCTIONAL COENZYME A SYNTHASE-RELATED"/>
    <property type="match status" value="1"/>
</dbReference>
<dbReference type="InterPro" id="IPR001977">
    <property type="entry name" value="Depp_CoAkinase"/>
</dbReference>
<evidence type="ECO:0000256" key="1">
    <source>
        <dbReference type="ARBA" id="ARBA00009018"/>
    </source>
</evidence>
<keyword evidence="4 5" id="KW-0173">Coenzyme A biosynthesis</keyword>
<evidence type="ECO:0000256" key="5">
    <source>
        <dbReference type="HAMAP-Rule" id="MF_00376"/>
    </source>
</evidence>
<feature type="binding site" evidence="5">
    <location>
        <begin position="11"/>
        <end position="16"/>
    </location>
    <ligand>
        <name>ATP</name>
        <dbReference type="ChEBI" id="CHEBI:30616"/>
    </ligand>
</feature>
<comment type="similarity">
    <text evidence="1 5">Belongs to the CoaE family.</text>
</comment>
<dbReference type="Pfam" id="PF01121">
    <property type="entry name" value="CoaE"/>
    <property type="match status" value="1"/>
</dbReference>
<dbReference type="InterPro" id="IPR027417">
    <property type="entry name" value="P-loop_NTPase"/>
</dbReference>
<dbReference type="EC" id="2.7.1.24" evidence="5 6"/>
<comment type="subcellular location">
    <subcellularLocation>
        <location evidence="5">Cytoplasm</location>
    </subcellularLocation>
</comment>
<proteinExistence type="inferred from homology"/>
<dbReference type="PANTHER" id="PTHR10695">
    <property type="entry name" value="DEPHOSPHO-COA KINASE-RELATED"/>
    <property type="match status" value="1"/>
</dbReference>
<evidence type="ECO:0000256" key="4">
    <source>
        <dbReference type="ARBA" id="ARBA00022993"/>
    </source>
</evidence>
<evidence type="ECO:0000313" key="7">
    <source>
        <dbReference type="EMBL" id="ADP71899.1"/>
    </source>
</evidence>
<dbReference type="Proteomes" id="UP000001399">
    <property type="component" value="Chromosome"/>
</dbReference>
<dbReference type="CDD" id="cd02022">
    <property type="entry name" value="DPCK"/>
    <property type="match status" value="1"/>
</dbReference>
<dbReference type="GO" id="GO:0005524">
    <property type="term" value="F:ATP binding"/>
    <property type="evidence" value="ECO:0007669"/>
    <property type="project" value="UniProtKB-UniRule"/>
</dbReference>
<dbReference type="GO" id="GO:0004140">
    <property type="term" value="F:dephospho-CoA kinase activity"/>
    <property type="evidence" value="ECO:0007669"/>
    <property type="project" value="UniProtKB-UniRule"/>
</dbReference>
<evidence type="ECO:0000256" key="3">
    <source>
        <dbReference type="ARBA" id="ARBA00022840"/>
    </source>
</evidence>
<sequence length="208" mass="22308">MIVIGMTGSIGMGKSTAAAYLRGLGIPVLDADRVVHELYAGAAVPLIEAAFPGTTAGGVVDRVALGARVLGSPEAMKRLEAIVHPLVRAAEWRFLLAEQDKGTPLSILEIPLLFETGAGDLFDAVIVVSASAEAQRERLLDRPGMTIEKLEAINARQMPDAEKRARADFVVDTGTGLEDSRRQIDAILKDIVTRPPLAYQRWAALQDI</sequence>
<dbReference type="eggNOG" id="COG0237">
    <property type="taxonomic scope" value="Bacteria"/>
</dbReference>
<keyword evidence="2 5" id="KW-0547">Nucleotide-binding</keyword>
<reference evidence="8" key="1">
    <citation type="journal article" date="2011" name="J. Bacteriol.">
        <title>Genome sequences of eight morphologically diverse alphaproteobacteria.</title>
        <authorList>
            <consortium name="US DOE Joint Genome Institute"/>
            <person name="Brown P.J."/>
            <person name="Kysela D.T."/>
            <person name="Buechlein A."/>
            <person name="Hemmerich C."/>
            <person name="Brun Y.V."/>
        </authorList>
    </citation>
    <scope>NUCLEOTIDE SEQUENCE [LARGE SCALE GENOMIC DNA]</scope>
    <source>
        <strain evidence="8">ATCC 17100 / ATH 3.1.1 / DSM 162 / LMG 4299</strain>
    </source>
</reference>
<dbReference type="AlphaFoldDB" id="E3I7I0"/>
<comment type="pathway">
    <text evidence="5">Cofactor biosynthesis; coenzyme A biosynthesis; CoA from (R)-pantothenate: step 5/5.</text>
</comment>
<dbReference type="GO" id="GO:0015937">
    <property type="term" value="P:coenzyme A biosynthetic process"/>
    <property type="evidence" value="ECO:0007669"/>
    <property type="project" value="UniProtKB-UniRule"/>
</dbReference>
<evidence type="ECO:0000313" key="8">
    <source>
        <dbReference type="Proteomes" id="UP000001399"/>
    </source>
</evidence>
<dbReference type="RefSeq" id="WP_013420274.1">
    <property type="nucleotide sequence ID" value="NC_014664.1"/>
</dbReference>
<organism evidence="7 8">
    <name type="scientific">Rhodomicrobium vannielii (strain ATCC 17100 / DSM 162 / LMG 4299 / NCIMB 10020 / ATH 3.1.1)</name>
    <dbReference type="NCBI Taxonomy" id="648757"/>
    <lineage>
        <taxon>Bacteria</taxon>
        <taxon>Pseudomonadati</taxon>
        <taxon>Pseudomonadota</taxon>
        <taxon>Alphaproteobacteria</taxon>
        <taxon>Hyphomicrobiales</taxon>
        <taxon>Hyphomicrobiaceae</taxon>
        <taxon>Rhodomicrobium</taxon>
    </lineage>
</organism>
<dbReference type="STRING" id="648757.Rvan_2688"/>
<dbReference type="HAMAP" id="MF_00376">
    <property type="entry name" value="Dephospho_CoA_kinase"/>
    <property type="match status" value="1"/>
</dbReference>
<comment type="catalytic activity">
    <reaction evidence="5">
        <text>3'-dephospho-CoA + ATP = ADP + CoA + H(+)</text>
        <dbReference type="Rhea" id="RHEA:18245"/>
        <dbReference type="ChEBI" id="CHEBI:15378"/>
        <dbReference type="ChEBI" id="CHEBI:30616"/>
        <dbReference type="ChEBI" id="CHEBI:57287"/>
        <dbReference type="ChEBI" id="CHEBI:57328"/>
        <dbReference type="ChEBI" id="CHEBI:456216"/>
        <dbReference type="EC" id="2.7.1.24"/>
    </reaction>
</comment>
<dbReference type="NCBIfam" id="TIGR00152">
    <property type="entry name" value="dephospho-CoA kinase"/>
    <property type="match status" value="1"/>
</dbReference>
<dbReference type="Gene3D" id="3.40.50.300">
    <property type="entry name" value="P-loop containing nucleotide triphosphate hydrolases"/>
    <property type="match status" value="1"/>
</dbReference>